<reference evidence="3 4" key="1">
    <citation type="submission" date="2019-04" db="EMBL/GenBank/DDBJ databases">
        <title>Lysinibacillus genome sequencing.</title>
        <authorList>
            <person name="Dunlap C."/>
        </authorList>
    </citation>
    <scope>NUCLEOTIDE SEQUENCE [LARGE SCALE GENOMIC DNA]</scope>
    <source>
        <strain evidence="3 4">CCTCC AB 2010389</strain>
    </source>
</reference>
<dbReference type="EMBL" id="SZPU01000012">
    <property type="protein sequence ID" value="TKI71923.1"/>
    <property type="molecule type" value="Genomic_DNA"/>
</dbReference>
<keyword evidence="4" id="KW-1185">Reference proteome</keyword>
<feature type="chain" id="PRO_5020515052" description="YHYH domain-containing protein" evidence="2">
    <location>
        <begin position="21"/>
        <end position="261"/>
    </location>
</feature>
<evidence type="ECO:0000313" key="4">
    <source>
        <dbReference type="Proteomes" id="UP000308744"/>
    </source>
</evidence>
<name>A0A4V5TMT2_9BACI</name>
<feature type="region of interest" description="Disordered" evidence="1">
    <location>
        <begin position="51"/>
        <end position="76"/>
    </location>
</feature>
<evidence type="ECO:0008006" key="5">
    <source>
        <dbReference type="Google" id="ProtNLM"/>
    </source>
</evidence>
<sequence>MKRYALIIIIWLLMTISVSAHPGNTDDSGKHSCWTNCAKWGLEYGEYHGHDGDSTSSSSSDYTTSNSDESYDTYDDSPYIYETEGDDLEAEGYSRGYTAGESGAVYDEYDYYLHRGNSPAAYERYSLGYELGYKEGKVALEEKIKAQKIADEEDGRKSGEKKAADDYLDKINQPIENKEKSLEWNKGFREAYEDVQSELENIAGVAFEDGYSLSKIKTSYNKYEASIYEAGYEAGFEERKKEVFDEGYNDAYKFYLYLLQR</sequence>
<feature type="signal peptide" evidence="2">
    <location>
        <begin position="1"/>
        <end position="20"/>
    </location>
</feature>
<evidence type="ECO:0000313" key="3">
    <source>
        <dbReference type="EMBL" id="TKI71923.1"/>
    </source>
</evidence>
<dbReference type="AlphaFoldDB" id="A0A4V5TMT2"/>
<comment type="caution">
    <text evidence="3">The sequence shown here is derived from an EMBL/GenBank/DDBJ whole genome shotgun (WGS) entry which is preliminary data.</text>
</comment>
<gene>
    <name evidence="3" type="ORF">FC756_03770</name>
</gene>
<keyword evidence="2" id="KW-0732">Signal</keyword>
<feature type="compositionally biased region" description="Low complexity" evidence="1">
    <location>
        <begin position="54"/>
        <end position="68"/>
    </location>
</feature>
<dbReference type="Proteomes" id="UP000308744">
    <property type="component" value="Unassembled WGS sequence"/>
</dbReference>
<evidence type="ECO:0000256" key="2">
    <source>
        <dbReference type="SAM" id="SignalP"/>
    </source>
</evidence>
<organism evidence="3 4">
    <name type="scientific">Lysinibacillus mangiferihumi</name>
    <dbReference type="NCBI Taxonomy" id="1130819"/>
    <lineage>
        <taxon>Bacteria</taxon>
        <taxon>Bacillati</taxon>
        <taxon>Bacillota</taxon>
        <taxon>Bacilli</taxon>
        <taxon>Bacillales</taxon>
        <taxon>Bacillaceae</taxon>
        <taxon>Lysinibacillus</taxon>
    </lineage>
</organism>
<accession>A0A4V5TMT2</accession>
<dbReference type="RefSeq" id="WP_107894769.1">
    <property type="nucleotide sequence ID" value="NZ_PYWM01000005.1"/>
</dbReference>
<proteinExistence type="predicted"/>
<protein>
    <recommendedName>
        <fullName evidence="5">YHYH domain-containing protein</fullName>
    </recommendedName>
</protein>
<evidence type="ECO:0000256" key="1">
    <source>
        <dbReference type="SAM" id="MobiDB-lite"/>
    </source>
</evidence>